<dbReference type="Proteomes" id="UP000266183">
    <property type="component" value="Chromosome"/>
</dbReference>
<dbReference type="PANTHER" id="PTHR43364:SF1">
    <property type="entry name" value="OXIDOREDUCTASE YDHF"/>
    <property type="match status" value="1"/>
</dbReference>
<evidence type="ECO:0000259" key="1">
    <source>
        <dbReference type="Pfam" id="PF00248"/>
    </source>
</evidence>
<reference evidence="3" key="1">
    <citation type="submission" date="2018-09" db="EMBL/GenBank/DDBJ databases">
        <title>Chryseolinea sp. KIS68-18 isolated from soil.</title>
        <authorList>
            <person name="Weon H.-Y."/>
            <person name="Kwon S.-W."/>
            <person name="Lee S.A."/>
        </authorList>
    </citation>
    <scope>NUCLEOTIDE SEQUENCE [LARGE SCALE GENOMIC DNA]</scope>
    <source>
        <strain evidence="3">KIS68-18</strain>
    </source>
</reference>
<dbReference type="PANTHER" id="PTHR43364">
    <property type="entry name" value="NADH-SPECIFIC METHYLGLYOXAL REDUCTASE-RELATED"/>
    <property type="match status" value="1"/>
</dbReference>
<dbReference type="InterPro" id="IPR023210">
    <property type="entry name" value="NADP_OxRdtase_dom"/>
</dbReference>
<feature type="domain" description="NADP-dependent oxidoreductase" evidence="1">
    <location>
        <begin position="15"/>
        <end position="279"/>
    </location>
</feature>
<gene>
    <name evidence="2" type="ORF">D4L85_07755</name>
</gene>
<dbReference type="KEGG" id="chk:D4L85_07755"/>
<name>A0A385SHW2_9BACT</name>
<dbReference type="Gene3D" id="3.20.20.100">
    <property type="entry name" value="NADP-dependent oxidoreductase domain"/>
    <property type="match status" value="1"/>
</dbReference>
<proteinExistence type="predicted"/>
<dbReference type="EMBL" id="CP032382">
    <property type="protein sequence ID" value="AYB30482.1"/>
    <property type="molecule type" value="Genomic_DNA"/>
</dbReference>
<accession>A0A385SHW2</accession>
<dbReference type="CDD" id="cd19092">
    <property type="entry name" value="AKR_BsYcsN_EcYdhF-like"/>
    <property type="match status" value="1"/>
</dbReference>
<dbReference type="Pfam" id="PF00248">
    <property type="entry name" value="Aldo_ket_red"/>
    <property type="match status" value="1"/>
</dbReference>
<organism evidence="2 3">
    <name type="scientific">Chryseolinea soli</name>
    <dbReference type="NCBI Taxonomy" id="2321403"/>
    <lineage>
        <taxon>Bacteria</taxon>
        <taxon>Pseudomonadati</taxon>
        <taxon>Bacteroidota</taxon>
        <taxon>Cytophagia</taxon>
        <taxon>Cytophagales</taxon>
        <taxon>Fulvivirgaceae</taxon>
        <taxon>Chryseolinea</taxon>
    </lineage>
</organism>
<sequence>MERKALHKDGPIFSRIVVGAWRWNIAVETVAQLIHKALDMGMTTFDHADIYGDHSNEEIFGRVLKQDPGLRQKMEIVSKCGIKFPSAKRPESWVKHYDTSKKHIVWSAENSLKMLGTDRLDLLLIHRPDPLLDPEAVAEAFSLLRQSGKVLHFGVSNFTPSQFEMLQSYLSFPLVTNQLEISITHHSPLFDGHVDVLMKHRVAPMAWSPLGGGSLMDQHLEQIFSKAPAYQATPAQLSLAWLLRHPASIFPVIGTTKPERVAESAKATDIHLDVQDWFEMLKAVQGREMP</sequence>
<dbReference type="InterPro" id="IPR036812">
    <property type="entry name" value="NAD(P)_OxRdtase_dom_sf"/>
</dbReference>
<protein>
    <submittedName>
        <fullName evidence="2">Oxidoreductase</fullName>
    </submittedName>
</protein>
<evidence type="ECO:0000313" key="3">
    <source>
        <dbReference type="Proteomes" id="UP000266183"/>
    </source>
</evidence>
<dbReference type="InterPro" id="IPR050523">
    <property type="entry name" value="AKR_Detox_Biosynth"/>
</dbReference>
<dbReference type="SUPFAM" id="SSF51430">
    <property type="entry name" value="NAD(P)-linked oxidoreductase"/>
    <property type="match status" value="1"/>
</dbReference>
<evidence type="ECO:0000313" key="2">
    <source>
        <dbReference type="EMBL" id="AYB30482.1"/>
    </source>
</evidence>
<dbReference type="GO" id="GO:0005829">
    <property type="term" value="C:cytosol"/>
    <property type="evidence" value="ECO:0007669"/>
    <property type="project" value="TreeGrafter"/>
</dbReference>
<dbReference type="AlphaFoldDB" id="A0A385SHW2"/>
<dbReference type="RefSeq" id="WP_119753793.1">
    <property type="nucleotide sequence ID" value="NZ_CP032382.1"/>
</dbReference>
<keyword evidence="3" id="KW-1185">Reference proteome</keyword>
<dbReference type="OrthoDB" id="9773828at2"/>